<keyword evidence="2" id="KW-1185">Reference proteome</keyword>
<proteinExistence type="predicted"/>
<organism evidence="1 2">
    <name type="scientific">Vigna mungo</name>
    <name type="common">Black gram</name>
    <name type="synonym">Phaseolus mungo</name>
    <dbReference type="NCBI Taxonomy" id="3915"/>
    <lineage>
        <taxon>Eukaryota</taxon>
        <taxon>Viridiplantae</taxon>
        <taxon>Streptophyta</taxon>
        <taxon>Embryophyta</taxon>
        <taxon>Tracheophyta</taxon>
        <taxon>Spermatophyta</taxon>
        <taxon>Magnoliopsida</taxon>
        <taxon>eudicotyledons</taxon>
        <taxon>Gunneridae</taxon>
        <taxon>Pentapetalae</taxon>
        <taxon>rosids</taxon>
        <taxon>fabids</taxon>
        <taxon>Fabales</taxon>
        <taxon>Fabaceae</taxon>
        <taxon>Papilionoideae</taxon>
        <taxon>50 kb inversion clade</taxon>
        <taxon>NPAAA clade</taxon>
        <taxon>indigoferoid/millettioid clade</taxon>
        <taxon>Phaseoleae</taxon>
        <taxon>Vigna</taxon>
    </lineage>
</organism>
<gene>
    <name evidence="1" type="ORF">V8G54_032386</name>
</gene>
<accession>A0AAQ3RHU5</accession>
<dbReference type="EMBL" id="CP144691">
    <property type="protein sequence ID" value="WVY93298.1"/>
    <property type="molecule type" value="Genomic_DNA"/>
</dbReference>
<dbReference type="AlphaFoldDB" id="A0AAQ3RHU5"/>
<sequence length="115" mass="12392">MSELRQCCGGSLSLLLLVGDPSGFGLALLHFLKVNHNRLSAKGIRFRATAIFFVGRSKSSDKSVETAPSLFEWTSAGCRRVRVSEVGTAGRVDLGFAKLVQVLQEFNDVCSTAPC</sequence>
<name>A0AAQ3RHU5_VIGMU</name>
<dbReference type="Proteomes" id="UP001374535">
    <property type="component" value="Chromosome 10"/>
</dbReference>
<protein>
    <submittedName>
        <fullName evidence="1">Uncharacterized protein</fullName>
    </submittedName>
</protein>
<reference evidence="1 2" key="1">
    <citation type="journal article" date="2023" name="Life. Sci Alliance">
        <title>Evolutionary insights into 3D genome organization and epigenetic landscape of Vigna mungo.</title>
        <authorList>
            <person name="Junaid A."/>
            <person name="Singh B."/>
            <person name="Bhatia S."/>
        </authorList>
    </citation>
    <scope>NUCLEOTIDE SEQUENCE [LARGE SCALE GENOMIC DNA]</scope>
    <source>
        <strain evidence="1">Urdbean</strain>
    </source>
</reference>
<evidence type="ECO:0000313" key="2">
    <source>
        <dbReference type="Proteomes" id="UP001374535"/>
    </source>
</evidence>
<evidence type="ECO:0000313" key="1">
    <source>
        <dbReference type="EMBL" id="WVY93298.1"/>
    </source>
</evidence>